<dbReference type="EMBL" id="SNRW01013945">
    <property type="protein sequence ID" value="KAA6372042.1"/>
    <property type="molecule type" value="Genomic_DNA"/>
</dbReference>
<sequence>ELARQTHFRGYYLLNADIINLVSSATGDFPFSAESGTVWMFESSWYDCGQLVPDQVTAVSDELPIVDGETSAGISTSYSRGDHIHPQQLTYDGNVTATKFIKSGGSAAEVLCANGDTTTIDSKLSRTYTGSGWIRLCVFPAGNSVDNPFIEFKIYSSYDAVQTIRLQPNYTDNGITNEYGIFTAPTRVGTSYVIENGVYSLFHNHSGSGTSAVYQVYIQLESVSSITIVISDKSTYFTNRITEILTQDVVTGVSSRTVIPINYNYGYGGFMQNTLQVNPTDRMKSSYNNGIRIGNYSNESALYLACSNTAINTTQAGQWEISKTNDNALTINPSSLRQADHSVGLSINSDSSTIKFNGNKLVNVGTDQTINGRKTFGGTTLEQLTKNIDNKGLKISADGNTLSFNGSVIAGTSASSGAINGSVNYSAGNPILWGVNSTGTEGGFYSNGTNIYWRARTIIFGSVPP</sequence>
<comment type="caution">
    <text evidence="1">The sequence shown here is derived from an EMBL/GenBank/DDBJ whole genome shotgun (WGS) entry which is preliminary data.</text>
</comment>
<evidence type="ECO:0000313" key="1">
    <source>
        <dbReference type="EMBL" id="KAA6372042.1"/>
    </source>
</evidence>
<gene>
    <name evidence="1" type="ORF">EZS28_032430</name>
</gene>
<proteinExistence type="predicted"/>
<organism evidence="1 2">
    <name type="scientific">Streblomastix strix</name>
    <dbReference type="NCBI Taxonomy" id="222440"/>
    <lineage>
        <taxon>Eukaryota</taxon>
        <taxon>Metamonada</taxon>
        <taxon>Preaxostyla</taxon>
        <taxon>Oxymonadida</taxon>
        <taxon>Streblomastigidae</taxon>
        <taxon>Streblomastix</taxon>
    </lineage>
</organism>
<protein>
    <submittedName>
        <fullName evidence="1">Uncharacterized protein</fullName>
    </submittedName>
</protein>
<name>A0A5J4UPM1_9EUKA</name>
<accession>A0A5J4UPM1</accession>
<dbReference type="AlphaFoldDB" id="A0A5J4UPM1"/>
<feature type="non-terminal residue" evidence="1">
    <location>
        <position position="1"/>
    </location>
</feature>
<dbReference type="Proteomes" id="UP000324800">
    <property type="component" value="Unassembled WGS sequence"/>
</dbReference>
<reference evidence="1 2" key="1">
    <citation type="submission" date="2019-03" db="EMBL/GenBank/DDBJ databases">
        <title>Single cell metagenomics reveals metabolic interactions within the superorganism composed of flagellate Streblomastix strix and complex community of Bacteroidetes bacteria on its surface.</title>
        <authorList>
            <person name="Treitli S.C."/>
            <person name="Kolisko M."/>
            <person name="Husnik F."/>
            <person name="Keeling P."/>
            <person name="Hampl V."/>
        </authorList>
    </citation>
    <scope>NUCLEOTIDE SEQUENCE [LARGE SCALE GENOMIC DNA]</scope>
    <source>
        <strain evidence="1">ST1C</strain>
    </source>
</reference>
<evidence type="ECO:0000313" key="2">
    <source>
        <dbReference type="Proteomes" id="UP000324800"/>
    </source>
</evidence>